<feature type="domain" description="DUF3955" evidence="2">
    <location>
        <begin position="10"/>
        <end position="64"/>
    </location>
</feature>
<name>A0A1D9LDF7_9NEIS</name>
<dbReference type="EMBL" id="CP017707">
    <property type="protein sequence ID" value="AOZ49309.1"/>
    <property type="molecule type" value="Genomic_DNA"/>
</dbReference>
<organism evidence="3 4">
    <name type="scientific">Chromobacterium vaccinii</name>
    <dbReference type="NCBI Taxonomy" id="1108595"/>
    <lineage>
        <taxon>Bacteria</taxon>
        <taxon>Pseudomonadati</taxon>
        <taxon>Pseudomonadota</taxon>
        <taxon>Betaproteobacteria</taxon>
        <taxon>Neisseriales</taxon>
        <taxon>Chromobacteriaceae</taxon>
        <taxon>Chromobacterium</taxon>
    </lineage>
</organism>
<sequence>MSRSLKSLLIIVALLAAAGLACLGAAGLMGSHVDANGVLREPFALIAGGSLLIVASAVVAAGYLMWQGLAACFARKRRFYR</sequence>
<dbReference type="Pfam" id="PF13127">
    <property type="entry name" value="DUF3955"/>
    <property type="match status" value="1"/>
</dbReference>
<evidence type="ECO:0000313" key="3">
    <source>
        <dbReference type="EMBL" id="AOZ49309.1"/>
    </source>
</evidence>
<feature type="transmembrane region" description="Helical" evidence="1">
    <location>
        <begin position="45"/>
        <end position="74"/>
    </location>
</feature>
<evidence type="ECO:0000256" key="1">
    <source>
        <dbReference type="SAM" id="Phobius"/>
    </source>
</evidence>
<evidence type="ECO:0000313" key="4">
    <source>
        <dbReference type="Proteomes" id="UP000178776"/>
    </source>
</evidence>
<keyword evidence="1" id="KW-1133">Transmembrane helix</keyword>
<proteinExistence type="predicted"/>
<dbReference type="AlphaFoldDB" id="A0A1D9LDF7"/>
<protein>
    <recommendedName>
        <fullName evidence="2">DUF3955 domain-containing protein</fullName>
    </recommendedName>
</protein>
<dbReference type="Proteomes" id="UP000178776">
    <property type="component" value="Chromosome"/>
</dbReference>
<dbReference type="KEGG" id="cvc:BKX93_04365"/>
<dbReference type="PROSITE" id="PS51257">
    <property type="entry name" value="PROKAR_LIPOPROTEIN"/>
    <property type="match status" value="1"/>
</dbReference>
<keyword evidence="1" id="KW-0812">Transmembrane</keyword>
<accession>A0A1D9LDF7</accession>
<evidence type="ECO:0000259" key="2">
    <source>
        <dbReference type="Pfam" id="PF13127"/>
    </source>
</evidence>
<reference evidence="3 4" key="1">
    <citation type="submission" date="2016-10" db="EMBL/GenBank/DDBJ databases">
        <title>Chromobacterium muskegensis sp. nov., an insecticidal bacterium isolated from Sphagnum bogs.</title>
        <authorList>
            <person name="Sparks M.E."/>
            <person name="Blackburn M.B."/>
            <person name="Gundersen-Rindal D.E."/>
            <person name="Mitchell A."/>
            <person name="Farrar R."/>
            <person name="Kuhar D."/>
        </authorList>
    </citation>
    <scope>NUCLEOTIDE SEQUENCE [LARGE SCALE GENOMIC DNA]</scope>
    <source>
        <strain evidence="3 4">21-1</strain>
    </source>
</reference>
<keyword evidence="1" id="KW-0472">Membrane</keyword>
<gene>
    <name evidence="3" type="ORF">BKX93_04365</name>
</gene>
<dbReference type="InterPro" id="IPR025016">
    <property type="entry name" value="DUF3955"/>
</dbReference>